<reference evidence="2 4" key="1">
    <citation type="submission" date="2020-01" db="EMBL/GenBank/DDBJ databases">
        <authorList>
            <consortium name="DOE Joint Genome Institute"/>
            <person name="Haridas S."/>
            <person name="Albert R."/>
            <person name="Binder M."/>
            <person name="Bloem J."/>
            <person name="Labutti K."/>
            <person name="Salamov A."/>
            <person name="Andreopoulos B."/>
            <person name="Baker S.E."/>
            <person name="Barry K."/>
            <person name="Bills G."/>
            <person name="Bluhm B.H."/>
            <person name="Cannon C."/>
            <person name="Castanera R."/>
            <person name="Culley D.E."/>
            <person name="Daum C."/>
            <person name="Ezra D."/>
            <person name="Gonzalez J.B."/>
            <person name="Henrissat B."/>
            <person name="Kuo A."/>
            <person name="Liang C."/>
            <person name="Lipzen A."/>
            <person name="Lutzoni F."/>
            <person name="Magnuson J."/>
            <person name="Mondo S."/>
            <person name="Nolan M."/>
            <person name="Ohm R."/>
            <person name="Pangilinan J."/>
            <person name="Park H.-J."/>
            <person name="Ramirez L."/>
            <person name="Alfaro M."/>
            <person name="Sun H."/>
            <person name="Tritt A."/>
            <person name="Yoshinaga Y."/>
            <person name="Zwiers L.-H."/>
            <person name="Turgeon B.G."/>
            <person name="Goodwin S.B."/>
            <person name="Spatafora J.W."/>
            <person name="Crous P.W."/>
            <person name="Grigoriev I.V."/>
        </authorList>
    </citation>
    <scope>NUCLEOTIDE SEQUENCE</scope>
    <source>
        <strain evidence="2 4">CBS 781.70</strain>
    </source>
</reference>
<evidence type="ECO:0000313" key="2">
    <source>
        <dbReference type="EMBL" id="KAF1808653.1"/>
    </source>
</evidence>
<dbReference type="GeneID" id="54415017"/>
<evidence type="ECO:0000256" key="1">
    <source>
        <dbReference type="SAM" id="MobiDB-lite"/>
    </source>
</evidence>
<keyword evidence="3" id="KW-1185">Reference proteome</keyword>
<protein>
    <submittedName>
        <fullName evidence="2 4">Uncharacterized protein</fullName>
    </submittedName>
</protein>
<evidence type="ECO:0000313" key="4">
    <source>
        <dbReference type="RefSeq" id="XP_033530284.1"/>
    </source>
</evidence>
<reference evidence="4" key="3">
    <citation type="submission" date="2025-04" db="UniProtKB">
        <authorList>
            <consortium name="RefSeq"/>
        </authorList>
    </citation>
    <scope>IDENTIFICATION</scope>
    <source>
        <strain evidence="4">CBS 781.70</strain>
    </source>
</reference>
<sequence length="139" mass="15259">MPQQYPHPRTMSPAQQAPYPPTLHDRKPRTHFPAHPHLRTPHRSIHGTPPERPIAHAMVVLVVPGGSGDSCGKHIMPVATVWRKPYDQPELSTWPQVINWVGDAEEGARDAGQPGRRVAGDVGRGGVVYGGRGWGWRPG</sequence>
<gene>
    <name evidence="2 4" type="ORF">P152DRAFT_215600</name>
</gene>
<name>A0A6G1FSA6_9PEZI</name>
<proteinExistence type="predicted"/>
<organism evidence="2">
    <name type="scientific">Eremomyces bilateralis CBS 781.70</name>
    <dbReference type="NCBI Taxonomy" id="1392243"/>
    <lineage>
        <taxon>Eukaryota</taxon>
        <taxon>Fungi</taxon>
        <taxon>Dikarya</taxon>
        <taxon>Ascomycota</taxon>
        <taxon>Pezizomycotina</taxon>
        <taxon>Dothideomycetes</taxon>
        <taxon>Dothideomycetes incertae sedis</taxon>
        <taxon>Eremomycetales</taxon>
        <taxon>Eremomycetaceae</taxon>
        <taxon>Eremomyces</taxon>
    </lineage>
</organism>
<feature type="region of interest" description="Disordered" evidence="1">
    <location>
        <begin position="1"/>
        <end position="50"/>
    </location>
</feature>
<dbReference type="AlphaFoldDB" id="A0A6G1FSA6"/>
<dbReference type="EMBL" id="ML975181">
    <property type="protein sequence ID" value="KAF1808653.1"/>
    <property type="molecule type" value="Genomic_DNA"/>
</dbReference>
<dbReference type="Proteomes" id="UP000504638">
    <property type="component" value="Unplaced"/>
</dbReference>
<accession>A0A6G1FSA6</accession>
<evidence type="ECO:0000313" key="3">
    <source>
        <dbReference type="Proteomes" id="UP000504638"/>
    </source>
</evidence>
<feature type="compositionally biased region" description="Basic residues" evidence="1">
    <location>
        <begin position="26"/>
        <end position="45"/>
    </location>
</feature>
<dbReference type="RefSeq" id="XP_033530284.1">
    <property type="nucleotide sequence ID" value="XM_033674447.1"/>
</dbReference>
<reference evidence="4" key="2">
    <citation type="submission" date="2020-04" db="EMBL/GenBank/DDBJ databases">
        <authorList>
            <consortium name="NCBI Genome Project"/>
        </authorList>
    </citation>
    <scope>NUCLEOTIDE SEQUENCE</scope>
    <source>
        <strain evidence="4">CBS 781.70</strain>
    </source>
</reference>